<dbReference type="AlphaFoldDB" id="A0A5K7ZFD3"/>
<protein>
    <recommendedName>
        <fullName evidence="3">DUF2219 domain-containing protein</fullName>
    </recommendedName>
</protein>
<dbReference type="Proteomes" id="UP000427769">
    <property type="component" value="Chromosome"/>
</dbReference>
<reference evidence="1 2" key="1">
    <citation type="submission" date="2019-11" db="EMBL/GenBank/DDBJ databases">
        <title>Comparative genomics of hydrocarbon-degrading Desulfosarcina strains.</title>
        <authorList>
            <person name="Watanabe M."/>
            <person name="Kojima H."/>
            <person name="Fukui M."/>
        </authorList>
    </citation>
    <scope>NUCLEOTIDE SEQUENCE [LARGE SCALE GENOMIC DNA]</scope>
    <source>
        <strain evidence="1 2">PP31</strain>
    </source>
</reference>
<keyword evidence="2" id="KW-1185">Reference proteome</keyword>
<dbReference type="KEGG" id="dwd:DSCW_22340"/>
<organism evidence="1 2">
    <name type="scientific">Desulfosarcina widdelii</name>
    <dbReference type="NCBI Taxonomy" id="947919"/>
    <lineage>
        <taxon>Bacteria</taxon>
        <taxon>Pseudomonadati</taxon>
        <taxon>Thermodesulfobacteriota</taxon>
        <taxon>Desulfobacteria</taxon>
        <taxon>Desulfobacterales</taxon>
        <taxon>Desulfosarcinaceae</taxon>
        <taxon>Desulfosarcina</taxon>
    </lineage>
</organism>
<dbReference type="Gene3D" id="2.40.128.140">
    <property type="entry name" value="Outer membrane protein"/>
    <property type="match status" value="1"/>
</dbReference>
<evidence type="ECO:0000313" key="2">
    <source>
        <dbReference type="Proteomes" id="UP000427769"/>
    </source>
</evidence>
<evidence type="ECO:0008006" key="3">
    <source>
        <dbReference type="Google" id="ProtNLM"/>
    </source>
</evidence>
<dbReference type="InterPro" id="IPR018707">
    <property type="entry name" value="LpxR"/>
</dbReference>
<gene>
    <name evidence="1" type="ORF">DSCW_22340</name>
</gene>
<evidence type="ECO:0000313" key="1">
    <source>
        <dbReference type="EMBL" id="BBO74817.1"/>
    </source>
</evidence>
<dbReference type="Pfam" id="PF09982">
    <property type="entry name" value="LpxR"/>
    <property type="match status" value="1"/>
</dbReference>
<dbReference type="EMBL" id="AP021875">
    <property type="protein sequence ID" value="BBO74817.1"/>
    <property type="molecule type" value="Genomic_DNA"/>
</dbReference>
<accession>A0A5K7ZFD3</accession>
<proteinExistence type="predicted"/>
<sequence>MQFLLTIFTATLLLVVECLAGDETFYLDSPYNSGTLRLEIDNDIIWNRDSNFTNGWSIQYHTTRYGSWEETVAPTFCKWIGKHVPTLGDRDSIVRFGQGIGQIMITPEDITNPDPPVGDLPYAGTLTYTLNWQSFNRQTARNFQITAGLLGEESCAGDVQEFLHSAWGWGEDPQGWHTQRDTEPIVNLAYQHLWRLVQAGTYTNDWAGHLYLGPTVLFGNLMTAIELGIGFRVGWNMQEGFNSLPAPPGVGVFQAAHIPKPAAASPHGVELIVGGRGMGLLYSVMYDGSMITGDDRKVDREDFVFSGLLGLNYHYYDLFSIRLAIIRTSDILVEESLPPPCPGQKKTDTDNSFGTVMIDFYF</sequence>
<dbReference type="InterPro" id="IPR037107">
    <property type="entry name" value="Put_OMP_sf"/>
</dbReference>
<name>A0A5K7ZFD3_9BACT</name>
<dbReference type="OrthoDB" id="9776275at2"/>